<organism evidence="2 3">
    <name type="scientific">Pseudoxanthomonas taiwanensis J19</name>
    <dbReference type="NCBI Taxonomy" id="935569"/>
    <lineage>
        <taxon>Bacteria</taxon>
        <taxon>Pseudomonadati</taxon>
        <taxon>Pseudomonadota</taxon>
        <taxon>Gammaproteobacteria</taxon>
        <taxon>Lysobacterales</taxon>
        <taxon>Lysobacteraceae</taxon>
        <taxon>Pseudoxanthomonas</taxon>
    </lineage>
</organism>
<dbReference type="Proteomes" id="UP000321583">
    <property type="component" value="Unassembled WGS sequence"/>
</dbReference>
<dbReference type="EMBL" id="VLJS01000057">
    <property type="protein sequence ID" value="TWH10258.1"/>
    <property type="molecule type" value="Genomic_DNA"/>
</dbReference>
<dbReference type="Gene3D" id="3.60.15.10">
    <property type="entry name" value="Ribonuclease Z/Hydroxyacylglutathione hydrolase-like"/>
    <property type="match status" value="1"/>
</dbReference>
<accession>A0A562DKP3</accession>
<comment type="caution">
    <text evidence="2">The sequence shown here is derived from an EMBL/GenBank/DDBJ whole genome shotgun (WGS) entry which is preliminary data.</text>
</comment>
<dbReference type="PANTHER" id="PTHR11203:SF37">
    <property type="entry name" value="INTEGRATOR COMPLEX SUBUNIT 11"/>
    <property type="match status" value="1"/>
</dbReference>
<protein>
    <submittedName>
        <fullName evidence="2">Metallo-beta-lactamase family protein</fullName>
    </submittedName>
</protein>
<dbReference type="PANTHER" id="PTHR11203">
    <property type="entry name" value="CLEAVAGE AND POLYADENYLATION SPECIFICITY FACTOR FAMILY MEMBER"/>
    <property type="match status" value="1"/>
</dbReference>
<dbReference type="SUPFAM" id="SSF56281">
    <property type="entry name" value="Metallo-hydrolase/oxidoreductase"/>
    <property type="match status" value="1"/>
</dbReference>
<sequence>MEIEFHGAAGGVTGSMHLVEAAGRRILLDCGMLQGGRELEAGNAAPFPFDPAGLDAVVLSHAHIDHIGRLPLLVARGYRGPPPTCCR</sequence>
<evidence type="ECO:0000259" key="1">
    <source>
        <dbReference type="Pfam" id="PF00753"/>
    </source>
</evidence>
<dbReference type="InterPro" id="IPR036866">
    <property type="entry name" value="RibonucZ/Hydroxyglut_hydro"/>
</dbReference>
<evidence type="ECO:0000313" key="2">
    <source>
        <dbReference type="EMBL" id="TWH10258.1"/>
    </source>
</evidence>
<keyword evidence="3" id="KW-1185">Reference proteome</keyword>
<proteinExistence type="predicted"/>
<dbReference type="AlphaFoldDB" id="A0A562DKP3"/>
<dbReference type="RefSeq" id="WP_261793130.1">
    <property type="nucleotide sequence ID" value="NZ_VLJS01000057.1"/>
</dbReference>
<dbReference type="Pfam" id="PF00753">
    <property type="entry name" value="Lactamase_B"/>
    <property type="match status" value="1"/>
</dbReference>
<dbReference type="InterPro" id="IPR050698">
    <property type="entry name" value="MBL"/>
</dbReference>
<name>A0A562DKP3_9GAMM</name>
<dbReference type="InterPro" id="IPR001279">
    <property type="entry name" value="Metallo-B-lactamas"/>
</dbReference>
<gene>
    <name evidence="2" type="ORF">L613_002900000020</name>
</gene>
<dbReference type="GO" id="GO:0004521">
    <property type="term" value="F:RNA endonuclease activity"/>
    <property type="evidence" value="ECO:0007669"/>
    <property type="project" value="TreeGrafter"/>
</dbReference>
<evidence type="ECO:0000313" key="3">
    <source>
        <dbReference type="Proteomes" id="UP000321583"/>
    </source>
</evidence>
<reference evidence="2 3" key="1">
    <citation type="submission" date="2019-07" db="EMBL/GenBank/DDBJ databases">
        <title>Genome sequencing of lignin-degrading bacterial isolates.</title>
        <authorList>
            <person name="Gladden J."/>
        </authorList>
    </citation>
    <scope>NUCLEOTIDE SEQUENCE [LARGE SCALE GENOMIC DNA]</scope>
    <source>
        <strain evidence="2 3">J19</strain>
    </source>
</reference>
<feature type="domain" description="Metallo-beta-lactamase" evidence="1">
    <location>
        <begin position="10"/>
        <end position="76"/>
    </location>
</feature>